<dbReference type="Proteomes" id="UP000000305">
    <property type="component" value="Unassembled WGS sequence"/>
</dbReference>
<dbReference type="HOGENOM" id="CLU_1327564_0_0_1"/>
<protein>
    <submittedName>
        <fullName evidence="2">Uncharacterized protein</fullName>
    </submittedName>
</protein>
<keyword evidence="3" id="KW-1185">Reference proteome</keyword>
<evidence type="ECO:0000313" key="2">
    <source>
        <dbReference type="EMBL" id="EFX81588.1"/>
    </source>
</evidence>
<dbReference type="OrthoDB" id="3135773at2759"/>
<reference evidence="2 3" key="1">
    <citation type="journal article" date="2011" name="Science">
        <title>The ecoresponsive genome of Daphnia pulex.</title>
        <authorList>
            <person name="Colbourne J.K."/>
            <person name="Pfrender M.E."/>
            <person name="Gilbert D."/>
            <person name="Thomas W.K."/>
            <person name="Tucker A."/>
            <person name="Oakley T.H."/>
            <person name="Tokishita S."/>
            <person name="Aerts A."/>
            <person name="Arnold G.J."/>
            <person name="Basu M.K."/>
            <person name="Bauer D.J."/>
            <person name="Caceres C.E."/>
            <person name="Carmel L."/>
            <person name="Casola C."/>
            <person name="Choi J.H."/>
            <person name="Detter J.C."/>
            <person name="Dong Q."/>
            <person name="Dusheyko S."/>
            <person name="Eads B.D."/>
            <person name="Frohlich T."/>
            <person name="Geiler-Samerotte K.A."/>
            <person name="Gerlach D."/>
            <person name="Hatcher P."/>
            <person name="Jogdeo S."/>
            <person name="Krijgsveld J."/>
            <person name="Kriventseva E.V."/>
            <person name="Kultz D."/>
            <person name="Laforsch C."/>
            <person name="Lindquist E."/>
            <person name="Lopez J."/>
            <person name="Manak J.R."/>
            <person name="Muller J."/>
            <person name="Pangilinan J."/>
            <person name="Patwardhan R.P."/>
            <person name="Pitluck S."/>
            <person name="Pritham E.J."/>
            <person name="Rechtsteiner A."/>
            <person name="Rho M."/>
            <person name="Rogozin I.B."/>
            <person name="Sakarya O."/>
            <person name="Salamov A."/>
            <person name="Schaack S."/>
            <person name="Shapiro H."/>
            <person name="Shiga Y."/>
            <person name="Skalitzky C."/>
            <person name="Smith Z."/>
            <person name="Souvorov A."/>
            <person name="Sung W."/>
            <person name="Tang Z."/>
            <person name="Tsuchiya D."/>
            <person name="Tu H."/>
            <person name="Vos H."/>
            <person name="Wang M."/>
            <person name="Wolf Y.I."/>
            <person name="Yamagata H."/>
            <person name="Yamada T."/>
            <person name="Ye Y."/>
            <person name="Shaw J.R."/>
            <person name="Andrews J."/>
            <person name="Crease T.J."/>
            <person name="Tang H."/>
            <person name="Lucas S.M."/>
            <person name="Robertson H.M."/>
            <person name="Bork P."/>
            <person name="Koonin E.V."/>
            <person name="Zdobnov E.M."/>
            <person name="Grigoriev I.V."/>
            <person name="Lynch M."/>
            <person name="Boore J.L."/>
        </authorList>
    </citation>
    <scope>NUCLEOTIDE SEQUENCE [LARGE SCALE GENOMIC DNA]</scope>
</reference>
<evidence type="ECO:0000256" key="1">
    <source>
        <dbReference type="SAM" id="MobiDB-lite"/>
    </source>
</evidence>
<dbReference type="GO" id="GO:0004721">
    <property type="term" value="F:phosphoprotein phosphatase activity"/>
    <property type="evidence" value="ECO:0000318"/>
    <property type="project" value="GO_Central"/>
</dbReference>
<dbReference type="KEGG" id="dpx:DAPPUDRAFT_102049"/>
<proteinExistence type="predicted"/>
<gene>
    <name evidence="2" type="ORF">DAPPUDRAFT_102049</name>
</gene>
<name>E9GF71_DAPPU</name>
<dbReference type="STRING" id="6669.E9GF71"/>
<feature type="compositionally biased region" description="Acidic residues" evidence="1">
    <location>
        <begin position="194"/>
        <end position="207"/>
    </location>
</feature>
<dbReference type="EMBL" id="GL732542">
    <property type="protein sequence ID" value="EFX81588.1"/>
    <property type="molecule type" value="Genomic_DNA"/>
</dbReference>
<feature type="region of interest" description="Disordered" evidence="1">
    <location>
        <begin position="171"/>
        <end position="207"/>
    </location>
</feature>
<organism evidence="2 3">
    <name type="scientific">Daphnia pulex</name>
    <name type="common">Water flea</name>
    <dbReference type="NCBI Taxonomy" id="6669"/>
    <lineage>
        <taxon>Eukaryota</taxon>
        <taxon>Metazoa</taxon>
        <taxon>Ecdysozoa</taxon>
        <taxon>Arthropoda</taxon>
        <taxon>Crustacea</taxon>
        <taxon>Branchiopoda</taxon>
        <taxon>Diplostraca</taxon>
        <taxon>Cladocera</taxon>
        <taxon>Anomopoda</taxon>
        <taxon>Daphniidae</taxon>
        <taxon>Daphnia</taxon>
    </lineage>
</organism>
<accession>E9GF71</accession>
<evidence type="ECO:0000313" key="3">
    <source>
        <dbReference type="Proteomes" id="UP000000305"/>
    </source>
</evidence>
<dbReference type="InParanoid" id="E9GF71"/>
<dbReference type="AlphaFoldDB" id="E9GF71"/>
<feature type="region of interest" description="Disordered" evidence="1">
    <location>
        <begin position="59"/>
        <end position="80"/>
    </location>
</feature>
<feature type="compositionally biased region" description="Polar residues" evidence="1">
    <location>
        <begin position="66"/>
        <end position="75"/>
    </location>
</feature>
<sequence>MAPKKKEIEKILEVAENARIRGKVEEWFYPPRIVEEPGENRKSNGSKFNYLQHLPQCTVKADRNEPNSLERPQTSDLEERTQKENIRIEFKQALDELKQASEISAQELFNLIYEKHPPKRGNKSTEPLMRSRFKAALLHYHPDKQDLEEDGLNWIVMSEEITVLLTHHFERMRSDPEAELENVTYRTRRHDSSESEDSSQSEDDSDN</sequence>